<dbReference type="RefSeq" id="WP_345330311.1">
    <property type="nucleotide sequence ID" value="NZ_BAAAVH010000111.1"/>
</dbReference>
<keyword evidence="3" id="KW-1185">Reference proteome</keyword>
<dbReference type="Proteomes" id="UP001596067">
    <property type="component" value="Unassembled WGS sequence"/>
</dbReference>
<feature type="region of interest" description="Disordered" evidence="1">
    <location>
        <begin position="1"/>
        <end position="25"/>
    </location>
</feature>
<evidence type="ECO:0000313" key="3">
    <source>
        <dbReference type="Proteomes" id="UP001596067"/>
    </source>
</evidence>
<organism evidence="2 3">
    <name type="scientific">Kitasatospora aburaviensis</name>
    <dbReference type="NCBI Taxonomy" id="67265"/>
    <lineage>
        <taxon>Bacteria</taxon>
        <taxon>Bacillati</taxon>
        <taxon>Actinomycetota</taxon>
        <taxon>Actinomycetes</taxon>
        <taxon>Kitasatosporales</taxon>
        <taxon>Streptomycetaceae</taxon>
        <taxon>Kitasatospora</taxon>
    </lineage>
</organism>
<reference evidence="3" key="1">
    <citation type="journal article" date="2019" name="Int. J. Syst. Evol. Microbiol.">
        <title>The Global Catalogue of Microorganisms (GCM) 10K type strain sequencing project: providing services to taxonomists for standard genome sequencing and annotation.</title>
        <authorList>
            <consortium name="The Broad Institute Genomics Platform"/>
            <consortium name="The Broad Institute Genome Sequencing Center for Infectious Disease"/>
            <person name="Wu L."/>
            <person name="Ma J."/>
        </authorList>
    </citation>
    <scope>NUCLEOTIDE SEQUENCE [LARGE SCALE GENOMIC DNA]</scope>
    <source>
        <strain evidence="3">CGMCC 4.1469</strain>
    </source>
</reference>
<evidence type="ECO:0000256" key="1">
    <source>
        <dbReference type="SAM" id="MobiDB-lite"/>
    </source>
</evidence>
<accession>A0ABW1F4Q9</accession>
<proteinExistence type="predicted"/>
<evidence type="ECO:0000313" key="2">
    <source>
        <dbReference type="EMBL" id="MFC5888763.1"/>
    </source>
</evidence>
<sequence length="109" mass="12514">MATAPVYDPPFSRSPWPEPLPGDAVRAPQALMTGPGRIWEAEPRWQWVEIRVGGEWIPGRLERWRLHQGSREWVALVRYGTATLDWGWFLYDAATVRQTPRPARAPGPR</sequence>
<comment type="caution">
    <text evidence="2">The sequence shown here is derived from an EMBL/GenBank/DDBJ whole genome shotgun (WGS) entry which is preliminary data.</text>
</comment>
<dbReference type="EMBL" id="JBHSOD010000044">
    <property type="protein sequence ID" value="MFC5888763.1"/>
    <property type="molecule type" value="Genomic_DNA"/>
</dbReference>
<gene>
    <name evidence="2" type="ORF">ACFP0N_27725</name>
</gene>
<name>A0ABW1F4Q9_9ACTN</name>
<protein>
    <submittedName>
        <fullName evidence="2">Uncharacterized protein</fullName>
    </submittedName>
</protein>